<evidence type="ECO:0000256" key="6">
    <source>
        <dbReference type="ARBA" id="ARBA00022857"/>
    </source>
</evidence>
<evidence type="ECO:0000313" key="17">
    <source>
        <dbReference type="Proteomes" id="UP000292564"/>
    </source>
</evidence>
<evidence type="ECO:0000256" key="14">
    <source>
        <dbReference type="ARBA" id="ARBA00066870"/>
    </source>
</evidence>
<keyword evidence="4" id="KW-0285">Flavoprotein</keyword>
<organism evidence="16 17">
    <name type="scientific">Krasilnikovia cinnamomea</name>
    <dbReference type="NCBI Taxonomy" id="349313"/>
    <lineage>
        <taxon>Bacteria</taxon>
        <taxon>Bacillati</taxon>
        <taxon>Actinomycetota</taxon>
        <taxon>Actinomycetes</taxon>
        <taxon>Micromonosporales</taxon>
        <taxon>Micromonosporaceae</taxon>
        <taxon>Krasilnikovia</taxon>
    </lineage>
</organism>
<dbReference type="GO" id="GO:0004499">
    <property type="term" value="F:N,N-dimethylaniline monooxygenase activity"/>
    <property type="evidence" value="ECO:0007669"/>
    <property type="project" value="InterPro"/>
</dbReference>
<dbReference type="EC" id="1.14.19.55" evidence="14"/>
<comment type="similarity">
    <text evidence="2">Belongs to the FMO family.</text>
</comment>
<gene>
    <name evidence="16" type="ORF">EV385_6466</name>
</gene>
<name>A0A4Q7ZV97_9ACTN</name>
<evidence type="ECO:0000256" key="9">
    <source>
        <dbReference type="ARBA" id="ARBA00050583"/>
    </source>
</evidence>
<comment type="catalytic activity">
    <reaction evidence="8">
        <text>3-bromo-4-hydroxybenzoate + bromide + NADPH + O2 + 3 H(+) = 2,4-dibromophenol + CO2 + NADP(+) + 2 H2O</text>
        <dbReference type="Rhea" id="RHEA:56356"/>
        <dbReference type="ChEBI" id="CHEBI:15377"/>
        <dbReference type="ChEBI" id="CHEBI:15378"/>
        <dbReference type="ChEBI" id="CHEBI:15379"/>
        <dbReference type="ChEBI" id="CHEBI:15858"/>
        <dbReference type="ChEBI" id="CHEBI:16526"/>
        <dbReference type="ChEBI" id="CHEBI:34238"/>
        <dbReference type="ChEBI" id="CHEBI:57783"/>
        <dbReference type="ChEBI" id="CHEBI:58349"/>
        <dbReference type="ChEBI" id="CHEBI:140203"/>
    </reaction>
    <physiologicalReaction direction="left-to-right" evidence="8">
        <dbReference type="Rhea" id="RHEA:56357"/>
    </physiologicalReaction>
</comment>
<keyword evidence="7" id="KW-0560">Oxidoreductase</keyword>
<evidence type="ECO:0000256" key="12">
    <source>
        <dbReference type="ARBA" id="ARBA00052183"/>
    </source>
</evidence>
<proteinExistence type="inferred from homology"/>
<dbReference type="InterPro" id="IPR020946">
    <property type="entry name" value="Flavin_mOase-like"/>
</dbReference>
<dbReference type="FunFam" id="3.50.50.60:FF:000023">
    <property type="entry name" value="Dimethylaniline monooxygenase [N-oxide-forming]"/>
    <property type="match status" value="1"/>
</dbReference>
<comment type="catalytic activity">
    <reaction evidence="13">
        <text>2 bromide + 4-hydroxybenzoate + 2 NADPH + 2 O2 + 5 H(+) = 2,4-dibromophenol + CO2 + 2 NADP(+) + 4 H2O</text>
        <dbReference type="Rhea" id="RHEA:56348"/>
        <dbReference type="ChEBI" id="CHEBI:15377"/>
        <dbReference type="ChEBI" id="CHEBI:15378"/>
        <dbReference type="ChEBI" id="CHEBI:15379"/>
        <dbReference type="ChEBI" id="CHEBI:15858"/>
        <dbReference type="ChEBI" id="CHEBI:16526"/>
        <dbReference type="ChEBI" id="CHEBI:17879"/>
        <dbReference type="ChEBI" id="CHEBI:34238"/>
        <dbReference type="ChEBI" id="CHEBI:57783"/>
        <dbReference type="ChEBI" id="CHEBI:58349"/>
        <dbReference type="EC" id="1.14.19.55"/>
    </reaction>
    <physiologicalReaction direction="left-to-right" evidence="13">
        <dbReference type="Rhea" id="RHEA:56349"/>
    </physiologicalReaction>
</comment>
<evidence type="ECO:0000256" key="1">
    <source>
        <dbReference type="ARBA" id="ARBA00001974"/>
    </source>
</evidence>
<dbReference type="PIRSF" id="PIRSF000332">
    <property type="entry name" value="FMO"/>
    <property type="match status" value="1"/>
</dbReference>
<dbReference type="AlphaFoldDB" id="A0A4Q7ZV97"/>
<evidence type="ECO:0000256" key="4">
    <source>
        <dbReference type="ARBA" id="ARBA00022630"/>
    </source>
</evidence>
<dbReference type="InterPro" id="IPR050346">
    <property type="entry name" value="FMO-like"/>
</dbReference>
<protein>
    <recommendedName>
        <fullName evidence="15">4-hydroxybenzoate brominase (decarboxylating)</fullName>
        <ecNumber evidence="14">1.14.19.55</ecNumber>
    </recommendedName>
</protein>
<keyword evidence="6" id="KW-0521">NADP</keyword>
<evidence type="ECO:0000256" key="10">
    <source>
        <dbReference type="ARBA" id="ARBA00051354"/>
    </source>
</evidence>
<accession>A0A4Q7ZV97</accession>
<dbReference type="Pfam" id="PF00743">
    <property type="entry name" value="FMO-like"/>
    <property type="match status" value="1"/>
</dbReference>
<dbReference type="PANTHER" id="PTHR23023">
    <property type="entry name" value="DIMETHYLANILINE MONOOXYGENASE"/>
    <property type="match status" value="1"/>
</dbReference>
<evidence type="ECO:0000256" key="11">
    <source>
        <dbReference type="ARBA" id="ARBA00051726"/>
    </source>
</evidence>
<dbReference type="InterPro" id="IPR000960">
    <property type="entry name" value="Flavin_mOase"/>
</dbReference>
<keyword evidence="17" id="KW-1185">Reference proteome</keyword>
<dbReference type="InterPro" id="IPR036188">
    <property type="entry name" value="FAD/NAD-bd_sf"/>
</dbReference>
<comment type="cofactor">
    <cofactor evidence="1">
        <name>FAD</name>
        <dbReference type="ChEBI" id="CHEBI:57692"/>
    </cofactor>
</comment>
<evidence type="ECO:0000256" key="7">
    <source>
        <dbReference type="ARBA" id="ARBA00023002"/>
    </source>
</evidence>
<comment type="caution">
    <text evidence="16">The sequence shown here is derived from an EMBL/GenBank/DDBJ whole genome shotgun (WGS) entry which is preliminary data.</text>
</comment>
<comment type="catalytic activity">
    <reaction evidence="12">
        <text>3,4-dihydroxybenzoate + 2 bromide + 2 NADPH + 2 O2 + 5 H(+) = 3,5-dibromobenzene-1,2-diol + CO2 + 2 NADP(+) + 4 H2O</text>
        <dbReference type="Rhea" id="RHEA:56368"/>
        <dbReference type="ChEBI" id="CHEBI:15377"/>
        <dbReference type="ChEBI" id="CHEBI:15378"/>
        <dbReference type="ChEBI" id="CHEBI:15379"/>
        <dbReference type="ChEBI" id="CHEBI:15858"/>
        <dbReference type="ChEBI" id="CHEBI:16526"/>
        <dbReference type="ChEBI" id="CHEBI:36241"/>
        <dbReference type="ChEBI" id="CHEBI:57783"/>
        <dbReference type="ChEBI" id="CHEBI:58349"/>
        <dbReference type="ChEBI" id="CHEBI:140214"/>
        <dbReference type="EC" id="1.14.19.55"/>
    </reaction>
    <physiologicalReaction direction="left-to-right" evidence="12">
        <dbReference type="Rhea" id="RHEA:56369"/>
    </physiologicalReaction>
</comment>
<dbReference type="Gene3D" id="3.50.50.60">
    <property type="entry name" value="FAD/NAD(P)-binding domain"/>
    <property type="match status" value="1"/>
</dbReference>
<dbReference type="SUPFAM" id="SSF51905">
    <property type="entry name" value="FAD/NAD(P)-binding domain"/>
    <property type="match status" value="2"/>
</dbReference>
<evidence type="ECO:0000256" key="13">
    <source>
        <dbReference type="ARBA" id="ARBA00052260"/>
    </source>
</evidence>
<dbReference type="OrthoDB" id="5168853at2"/>
<sequence length="434" mass="47960">MSTSIDLRDRYAVIGAGPSGLAAARNLMAEGVACEVLEAHDGVGGIWDRANPRSSVYANTHTITSKKVTEYPDLPLDDDLPTYPRHDAILDYLRAYAAQFDLMPHIRFGQEVTEVTPDGEHWIVRTSDGTSRRYRGVVLANGHNWSPRFPRYEGGFDGETMHSRDYDTAADFTGKRVLVVGAGNSGCDIAVEAAQTAESVAISMRRGYYFVPKYILGKPADQVGDASQSLRLPIGLVRRVYKLVLRATVGRPQDYGLPVPDHKLLESPPIVNSLLPYYVGHGRVKVRPEIKELHGDKVEFTDGQVDAVDVIVYATGFQVELPGLDRAHLSWRDGRPDLYLNAFSRQHDNLFVAGLTDGTGGHFPTVDLQTKVIAKFIAGRDRGSAAAAELARRKADEHPDVSGGIKFIDSPRSLTQFELHTYLRQLRRHLDDLS</sequence>
<evidence type="ECO:0000256" key="5">
    <source>
        <dbReference type="ARBA" id="ARBA00022827"/>
    </source>
</evidence>
<dbReference type="PRINTS" id="PR00370">
    <property type="entry name" value="FMOXYGENASE"/>
</dbReference>
<dbReference type="RefSeq" id="WP_130512858.1">
    <property type="nucleotide sequence ID" value="NZ_SHKY01000001.1"/>
</dbReference>
<comment type="catalytic activity">
    <reaction evidence="9">
        <text>3-bromo-4,5-dihydroxybenzoate + bromide + NADPH + O2 + 3 H(+) = 3,5-dibromobenzene-1,2-diol + CO2 + NADP(+) + 2 H2O</text>
        <dbReference type="Rhea" id="RHEA:56376"/>
        <dbReference type="ChEBI" id="CHEBI:15377"/>
        <dbReference type="ChEBI" id="CHEBI:15378"/>
        <dbReference type="ChEBI" id="CHEBI:15379"/>
        <dbReference type="ChEBI" id="CHEBI:15858"/>
        <dbReference type="ChEBI" id="CHEBI:16526"/>
        <dbReference type="ChEBI" id="CHEBI:57783"/>
        <dbReference type="ChEBI" id="CHEBI:58349"/>
        <dbReference type="ChEBI" id="CHEBI:140211"/>
        <dbReference type="ChEBI" id="CHEBI:140214"/>
    </reaction>
    <physiologicalReaction direction="left-to-right" evidence="9">
        <dbReference type="Rhea" id="RHEA:56377"/>
    </physiologicalReaction>
</comment>
<reference evidence="16 17" key="1">
    <citation type="submission" date="2019-02" db="EMBL/GenBank/DDBJ databases">
        <title>Sequencing the genomes of 1000 actinobacteria strains.</title>
        <authorList>
            <person name="Klenk H.-P."/>
        </authorList>
    </citation>
    <scope>NUCLEOTIDE SEQUENCE [LARGE SCALE GENOMIC DNA]</scope>
    <source>
        <strain evidence="16 17">DSM 45162</strain>
    </source>
</reference>
<dbReference type="GO" id="GO:0050660">
    <property type="term" value="F:flavin adenine dinucleotide binding"/>
    <property type="evidence" value="ECO:0007669"/>
    <property type="project" value="InterPro"/>
</dbReference>
<keyword evidence="5" id="KW-0274">FAD</keyword>
<evidence type="ECO:0000256" key="15">
    <source>
        <dbReference type="ARBA" id="ARBA00069832"/>
    </source>
</evidence>
<dbReference type="GO" id="GO:0050661">
    <property type="term" value="F:NADP binding"/>
    <property type="evidence" value="ECO:0007669"/>
    <property type="project" value="InterPro"/>
</dbReference>
<evidence type="ECO:0000313" key="16">
    <source>
        <dbReference type="EMBL" id="RZU54515.1"/>
    </source>
</evidence>
<comment type="catalytic activity">
    <reaction evidence="11">
        <text>3,4-dihydroxybenzoate + bromide + NADPH + O2 + 2 H(+) = 3-bromo-4,5-dihydroxybenzoate + NADP(+) + 2 H2O</text>
        <dbReference type="Rhea" id="RHEA:56372"/>
        <dbReference type="ChEBI" id="CHEBI:15377"/>
        <dbReference type="ChEBI" id="CHEBI:15378"/>
        <dbReference type="ChEBI" id="CHEBI:15379"/>
        <dbReference type="ChEBI" id="CHEBI:15858"/>
        <dbReference type="ChEBI" id="CHEBI:36241"/>
        <dbReference type="ChEBI" id="CHEBI:57783"/>
        <dbReference type="ChEBI" id="CHEBI:58349"/>
        <dbReference type="ChEBI" id="CHEBI:140211"/>
    </reaction>
    <physiologicalReaction direction="left-to-right" evidence="11">
        <dbReference type="Rhea" id="RHEA:56373"/>
    </physiologicalReaction>
</comment>
<comment type="similarity">
    <text evidence="3">Belongs to the FAD-binding monooxygenase family.</text>
</comment>
<evidence type="ECO:0000256" key="2">
    <source>
        <dbReference type="ARBA" id="ARBA00009183"/>
    </source>
</evidence>
<dbReference type="Proteomes" id="UP000292564">
    <property type="component" value="Unassembled WGS sequence"/>
</dbReference>
<evidence type="ECO:0000256" key="3">
    <source>
        <dbReference type="ARBA" id="ARBA00010139"/>
    </source>
</evidence>
<dbReference type="EMBL" id="SHKY01000001">
    <property type="protein sequence ID" value="RZU54515.1"/>
    <property type="molecule type" value="Genomic_DNA"/>
</dbReference>
<evidence type="ECO:0000256" key="8">
    <source>
        <dbReference type="ARBA" id="ARBA00050194"/>
    </source>
</evidence>
<comment type="catalytic activity">
    <reaction evidence="10">
        <text>bromide + 4-hydroxybenzoate + NADPH + O2 + 2 H(+) = 3-bromo-4-hydroxybenzoate + NADP(+) + 2 H2O</text>
        <dbReference type="Rhea" id="RHEA:56352"/>
        <dbReference type="ChEBI" id="CHEBI:15377"/>
        <dbReference type="ChEBI" id="CHEBI:15378"/>
        <dbReference type="ChEBI" id="CHEBI:15379"/>
        <dbReference type="ChEBI" id="CHEBI:15858"/>
        <dbReference type="ChEBI" id="CHEBI:17879"/>
        <dbReference type="ChEBI" id="CHEBI:57783"/>
        <dbReference type="ChEBI" id="CHEBI:58349"/>
        <dbReference type="ChEBI" id="CHEBI:140203"/>
    </reaction>
    <physiologicalReaction direction="left-to-right" evidence="10">
        <dbReference type="Rhea" id="RHEA:56353"/>
    </physiologicalReaction>
</comment>